<dbReference type="InterPro" id="IPR013762">
    <property type="entry name" value="Integrase-like_cat_sf"/>
</dbReference>
<dbReference type="GO" id="GO:0003677">
    <property type="term" value="F:DNA binding"/>
    <property type="evidence" value="ECO:0007669"/>
    <property type="project" value="InterPro"/>
</dbReference>
<dbReference type="Proteomes" id="UP000477750">
    <property type="component" value="Unassembled WGS sequence"/>
</dbReference>
<accession>A0A6L5GFU3</accession>
<reference evidence="3 4" key="1">
    <citation type="submission" date="2019-10" db="EMBL/GenBank/DDBJ databases">
        <title>Glycomyces albidus sp. nov., a novel actinomycete isolated from rhizosphere soil of wheat (Triticum aestivum L.).</title>
        <authorList>
            <person name="Qian L."/>
        </authorList>
    </citation>
    <scope>NUCLEOTIDE SEQUENCE [LARGE SCALE GENOMIC DNA]</scope>
    <source>
        <strain evidence="3 4">NEAU-7082</strain>
    </source>
</reference>
<dbReference type="Gene3D" id="1.10.443.10">
    <property type="entry name" value="Intergrase catalytic core"/>
    <property type="match status" value="1"/>
</dbReference>
<keyword evidence="1" id="KW-0233">DNA recombination</keyword>
<comment type="caution">
    <text evidence="3">The sequence shown here is derived from an EMBL/GenBank/DDBJ whole genome shotgun (WGS) entry which is preliminary data.</text>
</comment>
<sequence length="109" mass="12402">MVRARARRPGLQAQGHPCSATGQEARVCVRRKRYLTTRKEGTHQLRHYYASITLAAGVSITELSEYLGHHDPAFTLRQYTHLLPNSFERAREAIDRHMGFPRVAMATEA</sequence>
<protein>
    <submittedName>
        <fullName evidence="3">Tyrosine-type recombinase/integrase</fullName>
    </submittedName>
</protein>
<dbReference type="GO" id="GO:0015074">
    <property type="term" value="P:DNA integration"/>
    <property type="evidence" value="ECO:0007669"/>
    <property type="project" value="InterPro"/>
</dbReference>
<dbReference type="PROSITE" id="PS51898">
    <property type="entry name" value="TYR_RECOMBINASE"/>
    <property type="match status" value="1"/>
</dbReference>
<name>A0A6L5GFU3_9ACTN</name>
<dbReference type="InterPro" id="IPR011010">
    <property type="entry name" value="DNA_brk_join_enz"/>
</dbReference>
<organism evidence="3 4">
    <name type="scientific">Glycomyces albidus</name>
    <dbReference type="NCBI Taxonomy" id="2656774"/>
    <lineage>
        <taxon>Bacteria</taxon>
        <taxon>Bacillati</taxon>
        <taxon>Actinomycetota</taxon>
        <taxon>Actinomycetes</taxon>
        <taxon>Glycomycetales</taxon>
        <taxon>Glycomycetaceae</taxon>
        <taxon>Glycomyces</taxon>
    </lineage>
</organism>
<gene>
    <name evidence="3" type="ORF">GFD30_23910</name>
</gene>
<dbReference type="InterPro" id="IPR002104">
    <property type="entry name" value="Integrase_catalytic"/>
</dbReference>
<dbReference type="EMBL" id="WIAO01000048">
    <property type="protein sequence ID" value="MQM28579.1"/>
    <property type="molecule type" value="Genomic_DNA"/>
</dbReference>
<feature type="domain" description="Tyr recombinase" evidence="2">
    <location>
        <begin position="1"/>
        <end position="95"/>
    </location>
</feature>
<keyword evidence="4" id="KW-1185">Reference proteome</keyword>
<dbReference type="GO" id="GO:0006310">
    <property type="term" value="P:DNA recombination"/>
    <property type="evidence" value="ECO:0007669"/>
    <property type="project" value="UniProtKB-KW"/>
</dbReference>
<dbReference type="Pfam" id="PF00589">
    <property type="entry name" value="Phage_integrase"/>
    <property type="match status" value="1"/>
</dbReference>
<evidence type="ECO:0000259" key="2">
    <source>
        <dbReference type="PROSITE" id="PS51898"/>
    </source>
</evidence>
<evidence type="ECO:0000256" key="1">
    <source>
        <dbReference type="ARBA" id="ARBA00023172"/>
    </source>
</evidence>
<evidence type="ECO:0000313" key="3">
    <source>
        <dbReference type="EMBL" id="MQM28579.1"/>
    </source>
</evidence>
<evidence type="ECO:0000313" key="4">
    <source>
        <dbReference type="Proteomes" id="UP000477750"/>
    </source>
</evidence>
<proteinExistence type="predicted"/>
<dbReference type="AlphaFoldDB" id="A0A6L5GFU3"/>
<dbReference type="SUPFAM" id="SSF56349">
    <property type="entry name" value="DNA breaking-rejoining enzymes"/>
    <property type="match status" value="1"/>
</dbReference>